<comment type="caution">
    <text evidence="1">The sequence shown here is derived from an EMBL/GenBank/DDBJ whole genome shotgun (WGS) entry which is preliminary data.</text>
</comment>
<dbReference type="InterPro" id="IPR009003">
    <property type="entry name" value="Peptidase_S1_PA"/>
</dbReference>
<evidence type="ECO:0008006" key="3">
    <source>
        <dbReference type="Google" id="ProtNLM"/>
    </source>
</evidence>
<evidence type="ECO:0000313" key="1">
    <source>
        <dbReference type="EMBL" id="TCW35170.1"/>
    </source>
</evidence>
<organism evidence="1 2">
    <name type="scientific">Marichromatium gracile</name>
    <name type="common">Chromatium gracile</name>
    <dbReference type="NCBI Taxonomy" id="1048"/>
    <lineage>
        <taxon>Bacteria</taxon>
        <taxon>Pseudomonadati</taxon>
        <taxon>Pseudomonadota</taxon>
        <taxon>Gammaproteobacteria</taxon>
        <taxon>Chromatiales</taxon>
        <taxon>Chromatiaceae</taxon>
        <taxon>Marichromatium</taxon>
    </lineage>
</organism>
<dbReference type="Proteomes" id="UP000295247">
    <property type="component" value="Unassembled WGS sequence"/>
</dbReference>
<dbReference type="EMBL" id="SMDC01000007">
    <property type="protein sequence ID" value="TCW35170.1"/>
    <property type="molecule type" value="Genomic_DNA"/>
</dbReference>
<evidence type="ECO:0000313" key="2">
    <source>
        <dbReference type="Proteomes" id="UP000295247"/>
    </source>
</evidence>
<dbReference type="RefSeq" id="WP_132229917.1">
    <property type="nucleotide sequence ID" value="NZ_NRRH01000004.1"/>
</dbReference>
<accession>A0A4V6P4Q4</accession>
<protein>
    <recommendedName>
        <fullName evidence="3">Trypsin-like peptidase</fullName>
    </recommendedName>
</protein>
<name>A0A4V6P4Q4_MARGR</name>
<proteinExistence type="predicted"/>
<sequence length="582" mass="65650">MDVRYFVRIEVPTFRNGTEDGGGTYGATGTGYPVGRDLILTALHVVKRKNRDDRYPIRIRWVCFPEFGEGGRVELDSNDAVAIAYPAKNEAEQNDDGIALLRCPSRPPEVKVPSWAWSRIPLDDKSYRSIGYPSATELKVPDTNAPKPTQNVFKGEIRVSAERCFEITDPSDPKTAEGWQGASGMPIFVGDKIVGVLSACLSQVNAKGHAIPIAPLLNDPAFKALFEDESLFDEHWNGQREKTRDEVARILRGSPMLLEQMLHELDRLPSSASNDQHPARIASRLLGIDERERSDGDVGKSAKDAFANFNKLITSVYHALRREQRDPGRSRAAEDALDALLAVTLYSMPVLYDPHQARSAYVSATRAELVELPAALYAVAELMIATAEGRKAAFQRLSDPNERDVRGLACLSIHVPELGIDATQEKYCERMDMHLGRKVMSSELFEKAMYSEPFEKDEFLKDCHQFLKHFYPKGRPIRGQTKEDRHADECRGINHNLGQWSDLNRETHKLYTVFRPDGPQEYKEMYETAKILESRYSNLRIIFLTAYSDSGQRGNHAWDDEAERLDALIKLLPLRTVSKRDV</sequence>
<dbReference type="SUPFAM" id="SSF50494">
    <property type="entry name" value="Trypsin-like serine proteases"/>
    <property type="match status" value="1"/>
</dbReference>
<dbReference type="AlphaFoldDB" id="A0A4V6P4Q4"/>
<gene>
    <name evidence="1" type="ORF">EDC29_107113</name>
</gene>
<reference evidence="1 2" key="1">
    <citation type="submission" date="2019-03" db="EMBL/GenBank/DDBJ databases">
        <title>Genomic Encyclopedia of Type Strains, Phase IV (KMG-IV): sequencing the most valuable type-strain genomes for metagenomic binning, comparative biology and taxonomic classification.</title>
        <authorList>
            <person name="Goeker M."/>
        </authorList>
    </citation>
    <scope>NUCLEOTIDE SEQUENCE [LARGE SCALE GENOMIC DNA]</scope>
    <source>
        <strain evidence="1 2">DSM 203</strain>
    </source>
</reference>